<dbReference type="EMBL" id="QHCS01000020">
    <property type="protein sequence ID" value="RHX82835.1"/>
    <property type="molecule type" value="Genomic_DNA"/>
</dbReference>
<gene>
    <name evidence="1" type="ORF">DLM78_23715</name>
</gene>
<proteinExistence type="predicted"/>
<organism evidence="1 2">
    <name type="scientific">Leptospira stimsonii</name>
    <dbReference type="NCBI Taxonomy" id="2202203"/>
    <lineage>
        <taxon>Bacteria</taxon>
        <taxon>Pseudomonadati</taxon>
        <taxon>Spirochaetota</taxon>
        <taxon>Spirochaetia</taxon>
        <taxon>Leptospirales</taxon>
        <taxon>Leptospiraceae</taxon>
        <taxon>Leptospira</taxon>
    </lineage>
</organism>
<comment type="caution">
    <text evidence="1">The sequence shown here is derived from an EMBL/GenBank/DDBJ whole genome shotgun (WGS) entry which is preliminary data.</text>
</comment>
<name>A0A8B3CLS7_9LEPT</name>
<protein>
    <submittedName>
        <fullName evidence="1">Uncharacterized protein</fullName>
    </submittedName>
</protein>
<dbReference type="Proteomes" id="UP000266669">
    <property type="component" value="Unassembled WGS sequence"/>
</dbReference>
<feature type="non-terminal residue" evidence="1">
    <location>
        <position position="1"/>
    </location>
</feature>
<evidence type="ECO:0000313" key="1">
    <source>
        <dbReference type="EMBL" id="RHX82835.1"/>
    </source>
</evidence>
<accession>A0A8B3CLS7</accession>
<sequence length="112" mass="12755">RSNKNAGFDHIPYIGGSSIEVSDHYKPVNQSERVPGDIKIVTIRDSNGKVIDGHGMIYNGSKSSKEFYEMSSSGMKANKDYMEDYYISRYKGKMQSGEYTMESGYYRPLEKQ</sequence>
<dbReference type="AlphaFoldDB" id="A0A8B3CLS7"/>
<evidence type="ECO:0000313" key="2">
    <source>
        <dbReference type="Proteomes" id="UP000266669"/>
    </source>
</evidence>
<reference evidence="2" key="1">
    <citation type="submission" date="2018-05" db="EMBL/GenBank/DDBJ databases">
        <title>Leptospira yasudae sp. nov. and Leptospira stimsonii sp. nov., two pathogenic species of the genus Leptospira isolated from environmental sources.</title>
        <authorList>
            <person name="Casanovas-Massana A."/>
            <person name="Hamond C."/>
            <person name="Santos L.A."/>
            <person name="Hacker K.P."/>
            <person name="Balassiano I."/>
            <person name="Medeiros M.A."/>
            <person name="Reis M.G."/>
            <person name="Ko A.I."/>
            <person name="Wunder E.A."/>
        </authorList>
    </citation>
    <scope>NUCLEOTIDE SEQUENCE [LARGE SCALE GENOMIC DNA]</scope>
    <source>
        <strain evidence="2">AMB6-RJ</strain>
    </source>
</reference>